<evidence type="ECO:0000313" key="1">
    <source>
        <dbReference type="EMBL" id="SMH66773.1"/>
    </source>
</evidence>
<dbReference type="Proteomes" id="UP000193925">
    <property type="component" value="Chromosome AFERRI"/>
</dbReference>
<sequence>MTQVYAGALSWRKRAFPDTPPSRALSLIYTGIEADPGYSSFALARSAHRVV</sequence>
<organism evidence="1 2">
    <name type="scientific">Acidithiobacillus ferrivorans</name>
    <dbReference type="NCBI Taxonomy" id="160808"/>
    <lineage>
        <taxon>Bacteria</taxon>
        <taxon>Pseudomonadati</taxon>
        <taxon>Pseudomonadota</taxon>
        <taxon>Acidithiobacillia</taxon>
        <taxon>Acidithiobacillales</taxon>
        <taxon>Acidithiobacillaceae</taxon>
        <taxon>Acidithiobacillus</taxon>
    </lineage>
</organism>
<name>A0ABY1MSN9_9PROT</name>
<keyword evidence="2" id="KW-1185">Reference proteome</keyword>
<proteinExistence type="predicted"/>
<gene>
    <name evidence="1" type="ORF">AFERRI_40122</name>
</gene>
<evidence type="ECO:0000313" key="2">
    <source>
        <dbReference type="Proteomes" id="UP000193925"/>
    </source>
</evidence>
<accession>A0ABY1MSN9</accession>
<dbReference type="EMBL" id="LT841305">
    <property type="protein sequence ID" value="SMH66773.1"/>
    <property type="molecule type" value="Genomic_DNA"/>
</dbReference>
<protein>
    <submittedName>
        <fullName evidence="1">Uncharacterized protein</fullName>
    </submittedName>
</protein>
<reference evidence="1 2" key="1">
    <citation type="submission" date="2017-03" db="EMBL/GenBank/DDBJ databases">
        <authorList>
            <person name="Regsiter A."/>
            <person name="William W."/>
        </authorList>
    </citation>
    <scope>NUCLEOTIDE SEQUENCE [LARGE SCALE GENOMIC DNA]</scope>
    <source>
        <strain evidence="1">PRJEB5721</strain>
    </source>
</reference>